<reference evidence="3" key="1">
    <citation type="journal article" date="2020" name="mSystems">
        <title>Genome- and Community-Level Interaction Insights into Carbon Utilization and Element Cycling Functions of Hydrothermarchaeota in Hydrothermal Sediment.</title>
        <authorList>
            <person name="Zhou Z."/>
            <person name="Liu Y."/>
            <person name="Xu W."/>
            <person name="Pan J."/>
            <person name="Luo Z.H."/>
            <person name="Li M."/>
        </authorList>
    </citation>
    <scope>NUCLEOTIDE SEQUENCE [LARGE SCALE GENOMIC DNA]</scope>
    <source>
        <strain evidence="3">HyVt-456</strain>
    </source>
</reference>
<name>A0A7V1LY52_CALAY</name>
<comment type="subcellular location">
    <subcellularLocation>
        <location evidence="1">Bacterial microcompartment</location>
    </subcellularLocation>
</comment>
<proteinExistence type="predicted"/>
<dbReference type="GO" id="GO:0031469">
    <property type="term" value="C:bacterial microcompartment"/>
    <property type="evidence" value="ECO:0007669"/>
    <property type="project" value="UniProtKB-SubCell"/>
</dbReference>
<dbReference type="CDD" id="cd01614">
    <property type="entry name" value="EutN_CcmL"/>
    <property type="match status" value="1"/>
</dbReference>
<dbReference type="Gene3D" id="2.40.50.220">
    <property type="entry name" value="EutN/Ccml"/>
    <property type="match status" value="1"/>
</dbReference>
<evidence type="ECO:0000313" key="3">
    <source>
        <dbReference type="EMBL" id="HED09719.1"/>
    </source>
</evidence>
<dbReference type="PROSITE" id="PS51932">
    <property type="entry name" value="BMV"/>
    <property type="match status" value="1"/>
</dbReference>
<dbReference type="InterPro" id="IPR004992">
    <property type="entry name" value="EutN_CcmL"/>
</dbReference>
<dbReference type="EMBL" id="DRLD01000093">
    <property type="protein sequence ID" value="HED09719.1"/>
    <property type="molecule type" value="Genomic_DNA"/>
</dbReference>
<gene>
    <name evidence="3" type="ORF">ENJ10_03440</name>
</gene>
<dbReference type="PANTHER" id="PTHR36539:SF1">
    <property type="entry name" value="BACTERIAL MICROCOMPARTMENT SHELL VERTEX PROTEIN EUTN"/>
    <property type="match status" value="1"/>
</dbReference>
<dbReference type="InterPro" id="IPR036677">
    <property type="entry name" value="EutN_CcmL_sf"/>
</dbReference>
<dbReference type="Proteomes" id="UP000886005">
    <property type="component" value="Unassembled WGS sequence"/>
</dbReference>
<dbReference type="SUPFAM" id="SSF159133">
    <property type="entry name" value="EutN/CcmL-like"/>
    <property type="match status" value="1"/>
</dbReference>
<dbReference type="Pfam" id="PF03319">
    <property type="entry name" value="EutN_CcmL"/>
    <property type="match status" value="1"/>
</dbReference>
<evidence type="ECO:0000256" key="2">
    <source>
        <dbReference type="ARBA" id="ARBA00024446"/>
    </source>
</evidence>
<dbReference type="AlphaFoldDB" id="A0A7V1LY52"/>
<sequence>MHLAKTMGTIWATQKDPQLDGLKLLLIQPINMERQPLGTPLIAVDSVGAGSGEIVFYITASEAVMPLQKQPALTDATIVGIVDRIELKDETDK</sequence>
<evidence type="ECO:0000256" key="1">
    <source>
        <dbReference type="ARBA" id="ARBA00024322"/>
    </source>
</evidence>
<organism evidence="3">
    <name type="scientific">Caldithrix abyssi</name>
    <dbReference type="NCBI Taxonomy" id="187145"/>
    <lineage>
        <taxon>Bacteria</taxon>
        <taxon>Pseudomonadati</taxon>
        <taxon>Calditrichota</taxon>
        <taxon>Calditrichia</taxon>
        <taxon>Calditrichales</taxon>
        <taxon>Calditrichaceae</taxon>
        <taxon>Caldithrix</taxon>
    </lineage>
</organism>
<comment type="caution">
    <text evidence="3">The sequence shown here is derived from an EMBL/GenBank/DDBJ whole genome shotgun (WGS) entry which is preliminary data.</text>
</comment>
<protein>
    <submittedName>
        <fullName evidence="3">Ethanolamine utilization protein EutN</fullName>
    </submittedName>
</protein>
<keyword evidence="2" id="KW-1283">Bacterial microcompartment</keyword>
<dbReference type="PANTHER" id="PTHR36539">
    <property type="entry name" value="ETHANOLAMINE UTILIZATION PROTEIN EUTN"/>
    <property type="match status" value="1"/>
</dbReference>
<accession>A0A7V1LY52</accession>